<reference evidence="2 3" key="1">
    <citation type="submission" date="2018-05" db="EMBL/GenBank/DDBJ databases">
        <title>Genomic analysis of Gracilibacillus dipsosauri DD1 reveals novel features of a salt-tolerant amylase.</title>
        <authorList>
            <person name="Deutch C.E."/>
            <person name="Yang S."/>
        </authorList>
    </citation>
    <scope>NUCLEOTIDE SEQUENCE [LARGE SCALE GENOMIC DNA]</scope>
    <source>
        <strain evidence="2 3">DD1</strain>
    </source>
</reference>
<dbReference type="PANTHER" id="PTHR42879:SF2">
    <property type="entry name" value="3-OXOACYL-[ACYL-CARRIER-PROTEIN] REDUCTASE FABG"/>
    <property type="match status" value="1"/>
</dbReference>
<evidence type="ECO:0000256" key="1">
    <source>
        <dbReference type="ARBA" id="ARBA00006484"/>
    </source>
</evidence>
<dbReference type="RefSeq" id="WP_109984396.1">
    <property type="nucleotide sequence ID" value="NZ_QGTD01000008.1"/>
</dbReference>
<dbReference type="InterPro" id="IPR050259">
    <property type="entry name" value="SDR"/>
</dbReference>
<proteinExistence type="inferred from homology"/>
<protein>
    <submittedName>
        <fullName evidence="2">3-ketoacyl-ACP reductase</fullName>
    </submittedName>
</protein>
<dbReference type="Proteomes" id="UP000245624">
    <property type="component" value="Unassembled WGS sequence"/>
</dbReference>
<dbReference type="CDD" id="cd05233">
    <property type="entry name" value="SDR_c"/>
    <property type="match status" value="1"/>
</dbReference>
<name>A0A317KZ51_9BACI</name>
<dbReference type="InterPro" id="IPR002347">
    <property type="entry name" value="SDR_fam"/>
</dbReference>
<dbReference type="AlphaFoldDB" id="A0A317KZ51"/>
<dbReference type="Gene3D" id="3.40.50.720">
    <property type="entry name" value="NAD(P)-binding Rossmann-like Domain"/>
    <property type="match status" value="1"/>
</dbReference>
<dbReference type="SUPFAM" id="SSF51735">
    <property type="entry name" value="NAD(P)-binding Rossmann-fold domains"/>
    <property type="match status" value="1"/>
</dbReference>
<dbReference type="PRINTS" id="PR00081">
    <property type="entry name" value="GDHRDH"/>
</dbReference>
<comment type="similarity">
    <text evidence="1">Belongs to the short-chain dehydrogenases/reductases (SDR) family.</text>
</comment>
<evidence type="ECO:0000313" key="3">
    <source>
        <dbReference type="Proteomes" id="UP000245624"/>
    </source>
</evidence>
<dbReference type="InterPro" id="IPR036291">
    <property type="entry name" value="NAD(P)-bd_dom_sf"/>
</dbReference>
<dbReference type="Pfam" id="PF13561">
    <property type="entry name" value="adh_short_C2"/>
    <property type="match status" value="1"/>
</dbReference>
<organism evidence="2 3">
    <name type="scientific">Gracilibacillus dipsosauri</name>
    <dbReference type="NCBI Taxonomy" id="178340"/>
    <lineage>
        <taxon>Bacteria</taxon>
        <taxon>Bacillati</taxon>
        <taxon>Bacillota</taxon>
        <taxon>Bacilli</taxon>
        <taxon>Bacillales</taxon>
        <taxon>Bacillaceae</taxon>
        <taxon>Gracilibacillus</taxon>
    </lineage>
</organism>
<dbReference type="PANTHER" id="PTHR42879">
    <property type="entry name" value="3-OXOACYL-(ACYL-CARRIER-PROTEIN) REDUCTASE"/>
    <property type="match status" value="1"/>
</dbReference>
<dbReference type="OrthoDB" id="9803333at2"/>
<sequence length="239" mass="26397">MIEKKCVVIGASGDIGSAITLQLASDGFQFVLHYHRNQQKMDELIEKLEDSQLLDVIQADLSQSDGLAYFLSRLPDDIDHLVIASGRAHIGLLQEVHDDELDEMIHLHVKAPLAISKHLLPFMLHKKYGQIVLITSIWGEVGASCEVVYSTVKGSQNSFIQALAKEVGPSGIRVNGVSPGFIDTKMNQEIKLSDQQAIFEEIPLQRPGQPEEVAKVVEFILSNKASYITGEIIRINGGW</sequence>
<keyword evidence="3" id="KW-1185">Reference proteome</keyword>
<evidence type="ECO:0000313" key="2">
    <source>
        <dbReference type="EMBL" id="PWU68812.1"/>
    </source>
</evidence>
<gene>
    <name evidence="2" type="ORF">DLJ74_10360</name>
</gene>
<dbReference type="EMBL" id="QGTD01000008">
    <property type="protein sequence ID" value="PWU68812.1"/>
    <property type="molecule type" value="Genomic_DNA"/>
</dbReference>
<dbReference type="NCBIfam" id="NF047420">
    <property type="entry name" value="EF_P_mod_YmfI"/>
    <property type="match status" value="1"/>
</dbReference>
<accession>A0A317KZ51</accession>
<comment type="caution">
    <text evidence="2">The sequence shown here is derived from an EMBL/GenBank/DDBJ whole genome shotgun (WGS) entry which is preliminary data.</text>
</comment>